<evidence type="ECO:0000256" key="1">
    <source>
        <dbReference type="SAM" id="Phobius"/>
    </source>
</evidence>
<dbReference type="Pfam" id="PF19545">
    <property type="entry name" value="DUF6069"/>
    <property type="match status" value="1"/>
</dbReference>
<dbReference type="EMBL" id="BONX01000069">
    <property type="protein sequence ID" value="GIH01376.1"/>
    <property type="molecule type" value="Genomic_DNA"/>
</dbReference>
<keyword evidence="1" id="KW-0812">Transmembrane</keyword>
<keyword evidence="1" id="KW-0472">Membrane</keyword>
<reference evidence="2 3" key="1">
    <citation type="submission" date="2021-01" db="EMBL/GenBank/DDBJ databases">
        <title>Whole genome shotgun sequence of Plantactinospora mayteni NBRC 109088.</title>
        <authorList>
            <person name="Komaki H."/>
            <person name="Tamura T."/>
        </authorList>
    </citation>
    <scope>NUCLEOTIDE SEQUENCE [LARGE SCALE GENOMIC DNA]</scope>
    <source>
        <strain evidence="2 3">NBRC 109088</strain>
    </source>
</reference>
<keyword evidence="3" id="KW-1185">Reference proteome</keyword>
<dbReference type="Proteomes" id="UP000621500">
    <property type="component" value="Unassembled WGS sequence"/>
</dbReference>
<organism evidence="2 3">
    <name type="scientific">Plantactinospora mayteni</name>
    <dbReference type="NCBI Taxonomy" id="566021"/>
    <lineage>
        <taxon>Bacteria</taxon>
        <taxon>Bacillati</taxon>
        <taxon>Actinomycetota</taxon>
        <taxon>Actinomycetes</taxon>
        <taxon>Micromonosporales</taxon>
        <taxon>Micromonosporaceae</taxon>
        <taxon>Plantactinospora</taxon>
    </lineage>
</organism>
<evidence type="ECO:0000313" key="2">
    <source>
        <dbReference type="EMBL" id="GIH01376.1"/>
    </source>
</evidence>
<evidence type="ECO:0000313" key="3">
    <source>
        <dbReference type="Proteomes" id="UP000621500"/>
    </source>
</evidence>
<comment type="caution">
    <text evidence="2">The sequence shown here is derived from an EMBL/GenBank/DDBJ whole genome shotgun (WGS) entry which is preliminary data.</text>
</comment>
<dbReference type="RefSeq" id="WP_203862637.1">
    <property type="nucleotide sequence ID" value="NZ_BAAAZQ010000039.1"/>
</dbReference>
<proteinExistence type="predicted"/>
<name>A0ABQ4F383_9ACTN</name>
<dbReference type="InterPro" id="IPR045713">
    <property type="entry name" value="DUF6069"/>
</dbReference>
<feature type="transmembrane region" description="Helical" evidence="1">
    <location>
        <begin position="107"/>
        <end position="128"/>
    </location>
</feature>
<feature type="transmembrane region" description="Helical" evidence="1">
    <location>
        <begin position="7"/>
        <end position="27"/>
    </location>
</feature>
<gene>
    <name evidence="2" type="ORF">Pma05_79480</name>
</gene>
<feature type="transmembrane region" description="Helical" evidence="1">
    <location>
        <begin position="75"/>
        <end position="95"/>
    </location>
</feature>
<feature type="transmembrane region" description="Helical" evidence="1">
    <location>
        <begin position="47"/>
        <end position="68"/>
    </location>
</feature>
<protein>
    <submittedName>
        <fullName evidence="2">Uncharacterized protein</fullName>
    </submittedName>
</protein>
<accession>A0ABQ4F383</accession>
<sequence>MPERSRTAVVALSGATAVAVNLVIYGIGRAAGGSFRFTSATGPAEVYAITVAGFSLIPLLVGLTAVALLAPFAAWVVRAAFIIGPTLALGTILVMTAPANLDTTSKVALALCHLTLVPISIVAVRAIARRAQTIRTTRATTP</sequence>
<keyword evidence="1" id="KW-1133">Transmembrane helix</keyword>